<sequence>MVRAPFYDKNGLKKGEWSPEEDDKLRTSVEIYGQRKWRQLPKVAGLKRCGKSCRLRWMNYLRSEIKHGNFTEEEDALIIKLHKQFGNCWSAMAKCLPGRSDNEIKNHWHSDLKKREKRNPTTSDVKDDSSCPSEATQKSEGERGAESILVDTAAYMILESSTLSPATSLTTESSSFVEDTCPPAETYQAQSSGDFWNNHSDLKKRGKRNPTISDHVKEDSSCPSEATQNSEGEIGVESILVDTPANMILESSTLSPATSSTTEFSSFVEDTCLPPAETYQAQSSGDFWNNPFVADNIFNQEGYPSSIEHYGFELPLPFDDVYYDDFLYDMMQGHLRANRLKASQCCDQRRDHKVISAL</sequence>
<feature type="domain" description="HTH myb-type" evidence="9">
    <location>
        <begin position="66"/>
        <end position="116"/>
    </location>
</feature>
<feature type="compositionally biased region" description="Polar residues" evidence="7">
    <location>
        <begin position="221"/>
        <end position="231"/>
    </location>
</feature>
<dbReference type="InterPro" id="IPR009057">
    <property type="entry name" value="Homeodomain-like_sf"/>
</dbReference>
<evidence type="ECO:0000259" key="9">
    <source>
        <dbReference type="PROSITE" id="PS51294"/>
    </source>
</evidence>
<protein>
    <submittedName>
        <fullName evidence="10">Myb-related protein Zm1</fullName>
    </submittedName>
</protein>
<evidence type="ECO:0000256" key="6">
    <source>
        <dbReference type="ARBA" id="ARBA00023242"/>
    </source>
</evidence>
<evidence type="ECO:0000259" key="8">
    <source>
        <dbReference type="PROSITE" id="PS50090"/>
    </source>
</evidence>
<keyword evidence="6" id="KW-0539">Nucleus</keyword>
<dbReference type="GO" id="GO:0005634">
    <property type="term" value="C:nucleus"/>
    <property type="evidence" value="ECO:0007669"/>
    <property type="project" value="UniProtKB-SubCell"/>
</dbReference>
<evidence type="ECO:0000256" key="5">
    <source>
        <dbReference type="ARBA" id="ARBA00023163"/>
    </source>
</evidence>
<dbReference type="AlphaFoldDB" id="A0A6A2Y2U1"/>
<dbReference type="PANTHER" id="PTHR47997:SF28">
    <property type="entry name" value="TRANSCRIPTION FACTOR MYB15-LIKE"/>
    <property type="match status" value="1"/>
</dbReference>
<dbReference type="PROSITE" id="PS50090">
    <property type="entry name" value="MYB_LIKE"/>
    <property type="match status" value="2"/>
</dbReference>
<feature type="compositionally biased region" description="Polar residues" evidence="7">
    <location>
        <begin position="187"/>
        <end position="199"/>
    </location>
</feature>
<feature type="domain" description="HTH myb-type" evidence="9">
    <location>
        <begin position="9"/>
        <end position="65"/>
    </location>
</feature>
<evidence type="ECO:0000256" key="1">
    <source>
        <dbReference type="ARBA" id="ARBA00004123"/>
    </source>
</evidence>
<evidence type="ECO:0000313" key="11">
    <source>
        <dbReference type="Proteomes" id="UP000436088"/>
    </source>
</evidence>
<feature type="region of interest" description="Disordered" evidence="7">
    <location>
        <begin position="187"/>
        <end position="231"/>
    </location>
</feature>
<reference evidence="10" key="1">
    <citation type="submission" date="2019-09" db="EMBL/GenBank/DDBJ databases">
        <title>Draft genome information of white flower Hibiscus syriacus.</title>
        <authorList>
            <person name="Kim Y.-M."/>
        </authorList>
    </citation>
    <scope>NUCLEOTIDE SEQUENCE [LARGE SCALE GENOMIC DNA]</scope>
    <source>
        <strain evidence="10">YM2019G1</strain>
    </source>
</reference>
<dbReference type="InterPro" id="IPR017930">
    <property type="entry name" value="Myb_dom"/>
</dbReference>
<keyword evidence="11" id="KW-1185">Reference proteome</keyword>
<evidence type="ECO:0000256" key="7">
    <source>
        <dbReference type="SAM" id="MobiDB-lite"/>
    </source>
</evidence>
<dbReference type="EMBL" id="VEPZ02001351">
    <property type="protein sequence ID" value="KAE8677910.1"/>
    <property type="molecule type" value="Genomic_DNA"/>
</dbReference>
<organism evidence="10 11">
    <name type="scientific">Hibiscus syriacus</name>
    <name type="common">Rose of Sharon</name>
    <dbReference type="NCBI Taxonomy" id="106335"/>
    <lineage>
        <taxon>Eukaryota</taxon>
        <taxon>Viridiplantae</taxon>
        <taxon>Streptophyta</taxon>
        <taxon>Embryophyta</taxon>
        <taxon>Tracheophyta</taxon>
        <taxon>Spermatophyta</taxon>
        <taxon>Magnoliopsida</taxon>
        <taxon>eudicotyledons</taxon>
        <taxon>Gunneridae</taxon>
        <taxon>Pentapetalae</taxon>
        <taxon>rosids</taxon>
        <taxon>malvids</taxon>
        <taxon>Malvales</taxon>
        <taxon>Malvaceae</taxon>
        <taxon>Malvoideae</taxon>
        <taxon>Hibiscus</taxon>
    </lineage>
</organism>
<dbReference type="SMART" id="SM00717">
    <property type="entry name" value="SANT"/>
    <property type="match status" value="2"/>
</dbReference>
<dbReference type="InterPro" id="IPR051953">
    <property type="entry name" value="Plant_SW-associated_TFs"/>
</dbReference>
<dbReference type="Gene3D" id="1.10.10.60">
    <property type="entry name" value="Homeodomain-like"/>
    <property type="match status" value="2"/>
</dbReference>
<feature type="domain" description="Myb-like" evidence="8">
    <location>
        <begin position="9"/>
        <end position="61"/>
    </location>
</feature>
<dbReference type="SUPFAM" id="SSF46689">
    <property type="entry name" value="Homeodomain-like"/>
    <property type="match status" value="1"/>
</dbReference>
<evidence type="ECO:0000256" key="2">
    <source>
        <dbReference type="ARBA" id="ARBA00022737"/>
    </source>
</evidence>
<dbReference type="CDD" id="cd00167">
    <property type="entry name" value="SANT"/>
    <property type="match status" value="2"/>
</dbReference>
<dbReference type="GO" id="GO:0003677">
    <property type="term" value="F:DNA binding"/>
    <property type="evidence" value="ECO:0007669"/>
    <property type="project" value="UniProtKB-KW"/>
</dbReference>
<dbReference type="PROSITE" id="PS51294">
    <property type="entry name" value="HTH_MYB"/>
    <property type="match status" value="2"/>
</dbReference>
<accession>A0A6A2Y2U1</accession>
<dbReference type="PANTHER" id="PTHR47997">
    <property type="entry name" value="MYB DOMAIN PROTEIN 55"/>
    <property type="match status" value="1"/>
</dbReference>
<feature type="domain" description="Myb-like" evidence="8">
    <location>
        <begin position="62"/>
        <end position="112"/>
    </location>
</feature>
<keyword evidence="5" id="KW-0804">Transcription</keyword>
<proteinExistence type="predicted"/>
<feature type="region of interest" description="Disordered" evidence="7">
    <location>
        <begin position="108"/>
        <end position="146"/>
    </location>
</feature>
<evidence type="ECO:0000313" key="10">
    <source>
        <dbReference type="EMBL" id="KAE8677910.1"/>
    </source>
</evidence>
<comment type="subcellular location">
    <subcellularLocation>
        <location evidence="1">Nucleus</location>
    </subcellularLocation>
</comment>
<dbReference type="Proteomes" id="UP000436088">
    <property type="component" value="Unassembled WGS sequence"/>
</dbReference>
<evidence type="ECO:0000256" key="3">
    <source>
        <dbReference type="ARBA" id="ARBA00023015"/>
    </source>
</evidence>
<gene>
    <name evidence="10" type="ORF">F3Y22_tig00111493pilonHSYRG00195</name>
</gene>
<keyword evidence="3" id="KW-0805">Transcription regulation</keyword>
<keyword evidence="2" id="KW-0677">Repeat</keyword>
<evidence type="ECO:0000256" key="4">
    <source>
        <dbReference type="ARBA" id="ARBA00023125"/>
    </source>
</evidence>
<comment type="caution">
    <text evidence="10">The sequence shown here is derived from an EMBL/GenBank/DDBJ whole genome shotgun (WGS) entry which is preliminary data.</text>
</comment>
<dbReference type="InterPro" id="IPR001005">
    <property type="entry name" value="SANT/Myb"/>
</dbReference>
<keyword evidence="4" id="KW-0238">DNA-binding</keyword>
<name>A0A6A2Y2U1_HIBSY</name>
<dbReference type="Pfam" id="PF00249">
    <property type="entry name" value="Myb_DNA-binding"/>
    <property type="match status" value="2"/>
</dbReference>
<dbReference type="FunFam" id="1.10.10.60:FF:000015">
    <property type="entry name" value="Transcription factor RAX3"/>
    <property type="match status" value="1"/>
</dbReference>